<organism evidence="3 4">
    <name type="scientific">Piptocephalis cylindrospora</name>
    <dbReference type="NCBI Taxonomy" id="1907219"/>
    <lineage>
        <taxon>Eukaryota</taxon>
        <taxon>Fungi</taxon>
        <taxon>Fungi incertae sedis</taxon>
        <taxon>Zoopagomycota</taxon>
        <taxon>Zoopagomycotina</taxon>
        <taxon>Zoopagomycetes</taxon>
        <taxon>Zoopagales</taxon>
        <taxon>Piptocephalidaceae</taxon>
        <taxon>Piptocephalis</taxon>
    </lineage>
</organism>
<dbReference type="AlphaFoldDB" id="A0A4P9Y252"/>
<dbReference type="OrthoDB" id="10521532at2759"/>
<evidence type="ECO:0000256" key="1">
    <source>
        <dbReference type="SAM" id="MobiDB-lite"/>
    </source>
</evidence>
<keyword evidence="2" id="KW-0812">Transmembrane</keyword>
<feature type="transmembrane region" description="Helical" evidence="2">
    <location>
        <begin position="463"/>
        <end position="484"/>
    </location>
</feature>
<feature type="transmembrane region" description="Helical" evidence="2">
    <location>
        <begin position="151"/>
        <end position="171"/>
    </location>
</feature>
<feature type="transmembrane region" description="Helical" evidence="2">
    <location>
        <begin position="576"/>
        <end position="596"/>
    </location>
</feature>
<feature type="transmembrane region" description="Helical" evidence="2">
    <location>
        <begin position="713"/>
        <end position="735"/>
    </location>
</feature>
<feature type="compositionally biased region" description="Polar residues" evidence="1">
    <location>
        <begin position="250"/>
        <end position="262"/>
    </location>
</feature>
<feature type="region of interest" description="Disordered" evidence="1">
    <location>
        <begin position="250"/>
        <end position="279"/>
    </location>
</feature>
<evidence type="ECO:0000256" key="2">
    <source>
        <dbReference type="SAM" id="Phobius"/>
    </source>
</evidence>
<accession>A0A4P9Y252</accession>
<name>A0A4P9Y252_9FUNG</name>
<dbReference type="Proteomes" id="UP000267251">
    <property type="component" value="Unassembled WGS sequence"/>
</dbReference>
<feature type="transmembrane region" description="Helical" evidence="2">
    <location>
        <begin position="108"/>
        <end position="130"/>
    </location>
</feature>
<proteinExistence type="predicted"/>
<gene>
    <name evidence="3" type="ORF">BJ684DRAFT_20528</name>
</gene>
<feature type="transmembrane region" description="Helical" evidence="2">
    <location>
        <begin position="37"/>
        <end position="58"/>
    </location>
</feature>
<feature type="transmembrane region" description="Helical" evidence="2">
    <location>
        <begin position="496"/>
        <end position="515"/>
    </location>
</feature>
<evidence type="ECO:0000313" key="3">
    <source>
        <dbReference type="EMBL" id="RKP12956.1"/>
    </source>
</evidence>
<reference evidence="4" key="1">
    <citation type="journal article" date="2018" name="Nat. Microbiol.">
        <title>Leveraging single-cell genomics to expand the fungal tree of life.</title>
        <authorList>
            <person name="Ahrendt S.R."/>
            <person name="Quandt C.A."/>
            <person name="Ciobanu D."/>
            <person name="Clum A."/>
            <person name="Salamov A."/>
            <person name="Andreopoulos B."/>
            <person name="Cheng J.F."/>
            <person name="Woyke T."/>
            <person name="Pelin A."/>
            <person name="Henrissat B."/>
            <person name="Reynolds N.K."/>
            <person name="Benny G.L."/>
            <person name="Smith M.E."/>
            <person name="James T.Y."/>
            <person name="Grigoriev I.V."/>
        </authorList>
    </citation>
    <scope>NUCLEOTIDE SEQUENCE [LARGE SCALE GENOMIC DNA]</scope>
</reference>
<keyword evidence="2" id="KW-0472">Membrane</keyword>
<feature type="transmembrane region" description="Helical" evidence="2">
    <location>
        <begin position="305"/>
        <end position="328"/>
    </location>
</feature>
<keyword evidence="4" id="KW-1185">Reference proteome</keyword>
<feature type="transmembrane region" description="Helical" evidence="2">
    <location>
        <begin position="340"/>
        <end position="362"/>
    </location>
</feature>
<feature type="transmembrane region" description="Helical" evidence="2">
    <location>
        <begin position="677"/>
        <end position="701"/>
    </location>
</feature>
<feature type="compositionally biased region" description="Basic and acidic residues" evidence="1">
    <location>
        <begin position="266"/>
        <end position="276"/>
    </location>
</feature>
<protein>
    <submittedName>
        <fullName evidence="3">Uncharacterized protein</fullName>
    </submittedName>
</protein>
<dbReference type="EMBL" id="KZ988151">
    <property type="protein sequence ID" value="RKP12956.1"/>
    <property type="molecule type" value="Genomic_DNA"/>
</dbReference>
<feature type="transmembrane region" description="Helical" evidence="2">
    <location>
        <begin position="183"/>
        <end position="203"/>
    </location>
</feature>
<feature type="transmembrane region" description="Helical" evidence="2">
    <location>
        <begin position="70"/>
        <end position="96"/>
    </location>
</feature>
<evidence type="ECO:0000313" key="4">
    <source>
        <dbReference type="Proteomes" id="UP000267251"/>
    </source>
</evidence>
<keyword evidence="2" id="KW-1133">Transmembrane helix</keyword>
<feature type="transmembrane region" description="Helical" evidence="2">
    <location>
        <begin position="536"/>
        <end position="556"/>
    </location>
</feature>
<sequence length="799" mass="89972">MDLTKDSLYNWEIPANTPCRWTVNVTQCIDSEYYCTVALISLILACFLLPTTCSILYLSRIKRKDWTRPWRWSGALIYYASIGLASVFIIVFDVLVYVDVQGSYWTRYFFFEGSFTIIFLGLTPFFRTLTAPTSMRLPTGEREKPSWMHRIIQGFPLLVIVSCIIVIFRGVFMDWNMSWASDLVASIGLSLTFLITLIISYVCGVHGHRFSSLLNDRILSVEERTNQGQHPIYVVQPTSRGQSVVRSASRVNLTSSPTSSISEAPRSQEGHTDRPFPTKCSYQHRSPPINMTIVEARAVVLKITFVNAFLCIASTLSSAISLIMAILPSRLFTIIPLSKFIFTFVQIGIPLTLEFTMICNLYTELRRRRLNDNLLQSHHEITLLDQAKSIHHSVAFASRYNGTDAEHMGDEEDEIRVEEVVEEEEDEVFRILGSNYYYLDDWGLPRTKGRAWLRPWTWNTTSIYYVSMGLTGSAYMLYAIIVYVDVPSPYWPRHMLFDLPYTLVLLGVVPILHTLTAPSSLSLPSGGHGIHARPSIMYRLVQGLPVIILLAMILVFFRALLTDWEMNLASDICTSISLSLTCITTLFMSYTCYVHGRRFSALLSERILSIEEQAESRQSIPIYPISELHSSTRSFSHIGSSQMGMSRADPSRPNAPPLRARVTLTTNEARAVLLKAVYVNTIIALAAALSCIVSFLMAILPSRVFAILPLSKAAFISVQVAVPGLLEATLACNLYTEYCRRRTNQALCEAQRSISLFDQAKSLHHTIIHSNGTEGSQTVLVEGTILIEEEDTFAETDCS</sequence>